<evidence type="ECO:0000313" key="4">
    <source>
        <dbReference type="EMBL" id="DAD20491.1"/>
    </source>
</evidence>
<feature type="chain" id="PRO_5032382180" description="RNase H type-1 domain-containing protein" evidence="2">
    <location>
        <begin position="24"/>
        <end position="195"/>
    </location>
</feature>
<evidence type="ECO:0000256" key="2">
    <source>
        <dbReference type="SAM" id="SignalP"/>
    </source>
</evidence>
<dbReference type="Pfam" id="PF13456">
    <property type="entry name" value="RVT_3"/>
    <property type="match status" value="1"/>
</dbReference>
<dbReference type="InterPro" id="IPR002156">
    <property type="entry name" value="RNaseH_domain"/>
</dbReference>
<keyword evidence="1" id="KW-1133">Transmembrane helix</keyword>
<dbReference type="PANTHER" id="PTHR47074:SF11">
    <property type="entry name" value="REVERSE TRANSCRIPTASE-LIKE PROTEIN"/>
    <property type="match status" value="1"/>
</dbReference>
<dbReference type="CDD" id="cd06222">
    <property type="entry name" value="RNase_H_like"/>
    <property type="match status" value="1"/>
</dbReference>
<dbReference type="InterPro" id="IPR052929">
    <property type="entry name" value="RNase_H-like_EbsB-rel"/>
</dbReference>
<accession>A0A822XMR3</accession>
<dbReference type="AlphaFoldDB" id="A0A822XMR3"/>
<sequence length="195" mass="21810">MLYFSITILGLSLAMMPMKLCRSISPVDSKMFSRKEYLFNLSALLIWNLWKSRNRADPDLNTTLCLGWTGSLPPREKGSKAVQNFFWQPPPINFLKINIDGNYGNSGSAVFGVVLRNDSGGILVVSYGPCSSSSAIYSEAIAYLKGAQLSQHLFSGDFILECDNLVLIQALSQKTQAWLRILILFVIIFWLFVRG</sequence>
<dbReference type="InterPro" id="IPR044730">
    <property type="entry name" value="RNase_H-like_dom_plant"/>
</dbReference>
<evidence type="ECO:0000259" key="3">
    <source>
        <dbReference type="Pfam" id="PF13456"/>
    </source>
</evidence>
<keyword evidence="5" id="KW-1185">Reference proteome</keyword>
<gene>
    <name evidence="4" type="ORF">HUJ06_021954</name>
</gene>
<dbReference type="GO" id="GO:0003676">
    <property type="term" value="F:nucleic acid binding"/>
    <property type="evidence" value="ECO:0007669"/>
    <property type="project" value="InterPro"/>
</dbReference>
<dbReference type="EMBL" id="DUZY01000001">
    <property type="protein sequence ID" value="DAD20491.1"/>
    <property type="molecule type" value="Genomic_DNA"/>
</dbReference>
<protein>
    <recommendedName>
        <fullName evidence="3">RNase H type-1 domain-containing protein</fullName>
    </recommendedName>
</protein>
<keyword evidence="2" id="KW-0732">Signal</keyword>
<dbReference type="Proteomes" id="UP000607653">
    <property type="component" value="Unassembled WGS sequence"/>
</dbReference>
<feature type="transmembrane region" description="Helical" evidence="1">
    <location>
        <begin position="177"/>
        <end position="193"/>
    </location>
</feature>
<feature type="signal peptide" evidence="2">
    <location>
        <begin position="1"/>
        <end position="23"/>
    </location>
</feature>
<organism evidence="4 5">
    <name type="scientific">Nelumbo nucifera</name>
    <name type="common">Sacred lotus</name>
    <dbReference type="NCBI Taxonomy" id="4432"/>
    <lineage>
        <taxon>Eukaryota</taxon>
        <taxon>Viridiplantae</taxon>
        <taxon>Streptophyta</taxon>
        <taxon>Embryophyta</taxon>
        <taxon>Tracheophyta</taxon>
        <taxon>Spermatophyta</taxon>
        <taxon>Magnoliopsida</taxon>
        <taxon>Proteales</taxon>
        <taxon>Nelumbonaceae</taxon>
        <taxon>Nelumbo</taxon>
    </lineage>
</organism>
<comment type="caution">
    <text evidence="4">The sequence shown here is derived from an EMBL/GenBank/DDBJ whole genome shotgun (WGS) entry which is preliminary data.</text>
</comment>
<name>A0A822XMR3_NELNU</name>
<feature type="domain" description="RNase H type-1" evidence="3">
    <location>
        <begin position="98"/>
        <end position="176"/>
    </location>
</feature>
<dbReference type="GO" id="GO:0004523">
    <property type="term" value="F:RNA-DNA hybrid ribonuclease activity"/>
    <property type="evidence" value="ECO:0007669"/>
    <property type="project" value="InterPro"/>
</dbReference>
<keyword evidence="1" id="KW-0812">Transmembrane</keyword>
<evidence type="ECO:0000256" key="1">
    <source>
        <dbReference type="SAM" id="Phobius"/>
    </source>
</evidence>
<reference evidence="4 5" key="1">
    <citation type="journal article" date="2020" name="Mol. Biol. Evol.">
        <title>Distinct Expression and Methylation Patterns for Genes with Different Fates following a Single Whole-Genome Duplication in Flowering Plants.</title>
        <authorList>
            <person name="Shi T."/>
            <person name="Rahmani R.S."/>
            <person name="Gugger P.F."/>
            <person name="Wang M."/>
            <person name="Li H."/>
            <person name="Zhang Y."/>
            <person name="Li Z."/>
            <person name="Wang Q."/>
            <person name="Van de Peer Y."/>
            <person name="Marchal K."/>
            <person name="Chen J."/>
        </authorList>
    </citation>
    <scope>NUCLEOTIDE SEQUENCE [LARGE SCALE GENOMIC DNA]</scope>
    <source>
        <tissue evidence="4">Leaf</tissue>
    </source>
</reference>
<dbReference type="PANTHER" id="PTHR47074">
    <property type="entry name" value="BNAC02G40300D PROTEIN"/>
    <property type="match status" value="1"/>
</dbReference>
<proteinExistence type="predicted"/>
<keyword evidence="1" id="KW-0472">Membrane</keyword>
<evidence type="ECO:0000313" key="5">
    <source>
        <dbReference type="Proteomes" id="UP000607653"/>
    </source>
</evidence>